<gene>
    <name evidence="1" type="ORF">F0185_02495</name>
</gene>
<proteinExistence type="predicted"/>
<organism evidence="1 2">
    <name type="scientific">Massilia rubra</name>
    <dbReference type="NCBI Taxonomy" id="2607910"/>
    <lineage>
        <taxon>Bacteria</taxon>
        <taxon>Pseudomonadati</taxon>
        <taxon>Pseudomonadota</taxon>
        <taxon>Betaproteobacteria</taxon>
        <taxon>Burkholderiales</taxon>
        <taxon>Oxalobacteraceae</taxon>
        <taxon>Telluria group</taxon>
        <taxon>Massilia</taxon>
    </lineage>
</organism>
<evidence type="ECO:0000313" key="1">
    <source>
        <dbReference type="EMBL" id="NHZ32459.1"/>
    </source>
</evidence>
<dbReference type="RefSeq" id="WP_167221237.1">
    <property type="nucleotide sequence ID" value="NZ_VUYU01000001.1"/>
</dbReference>
<dbReference type="Proteomes" id="UP000785613">
    <property type="component" value="Unassembled WGS sequence"/>
</dbReference>
<protein>
    <submittedName>
        <fullName evidence="1">Uncharacterized protein</fullName>
    </submittedName>
</protein>
<keyword evidence="2" id="KW-1185">Reference proteome</keyword>
<name>A0ABX0LCH2_9BURK</name>
<reference evidence="1 2" key="1">
    <citation type="submission" date="2019-09" db="EMBL/GenBank/DDBJ databases">
        <title>Taxonomy of Antarctic Massilia spp.: description of Massilia rubra sp. nov., Massilia aquatica sp. nov., Massilia mucilaginosa sp. nov., Massilia frigida sp. nov. isolated from streams, lakes and regoliths.</title>
        <authorList>
            <person name="Holochova P."/>
            <person name="Sedlacek I."/>
            <person name="Kralova S."/>
            <person name="Maslanova I."/>
            <person name="Busse H.-J."/>
            <person name="Stankova E."/>
            <person name="Vrbovska V."/>
            <person name="Kovarovic V."/>
            <person name="Bartak M."/>
            <person name="Svec P."/>
            <person name="Pantucek R."/>
        </authorList>
    </citation>
    <scope>NUCLEOTIDE SEQUENCE [LARGE SCALE GENOMIC DNA]</scope>
    <source>
        <strain evidence="1 2">CCM 8692</strain>
    </source>
</reference>
<sequence length="240" mass="27868">MATLIFEFDFDERPEFEAESRGYLSHVKVRTDNDMVYPVLFYDPVRLVQDLDEACKSGNRFIAEPGLIVLRSITLRDMQAAVDRLEAEGYFDRLARFASDQIIDPANSNKTAALTASGNAQDQDARCRDAWQRLANNRDDEMENTFCYQLFELKRFDRKLFLSLCEDMDLVLEKRAAPKENYKLLVWIISCIFRSVFSHFDKSDSYTITNFDAGMSQQWGSEYLEELRVLLEKTIDVAIE</sequence>
<evidence type="ECO:0000313" key="2">
    <source>
        <dbReference type="Proteomes" id="UP000785613"/>
    </source>
</evidence>
<dbReference type="EMBL" id="VUYU01000001">
    <property type="protein sequence ID" value="NHZ32459.1"/>
    <property type="molecule type" value="Genomic_DNA"/>
</dbReference>
<accession>A0ABX0LCH2</accession>
<comment type="caution">
    <text evidence="1">The sequence shown here is derived from an EMBL/GenBank/DDBJ whole genome shotgun (WGS) entry which is preliminary data.</text>
</comment>